<evidence type="ECO:0000259" key="1">
    <source>
        <dbReference type="PROSITE" id="PS51819"/>
    </source>
</evidence>
<dbReference type="InterPro" id="IPR004360">
    <property type="entry name" value="Glyas_Fos-R_dOase_dom"/>
</dbReference>
<dbReference type="RefSeq" id="WP_120736662.1">
    <property type="nucleotide sequence ID" value="NZ_CP032568.1"/>
</dbReference>
<proteinExistence type="predicted"/>
<keyword evidence="3" id="KW-1185">Reference proteome</keyword>
<dbReference type="SUPFAM" id="SSF54593">
    <property type="entry name" value="Glyoxalase/Bleomycin resistance protein/Dihydroxybiphenyl dioxygenase"/>
    <property type="match status" value="1"/>
</dbReference>
<gene>
    <name evidence="2" type="ORF">D7D52_13685</name>
</gene>
<feature type="domain" description="VOC" evidence="1">
    <location>
        <begin position="1"/>
        <end position="115"/>
    </location>
</feature>
<dbReference type="PROSITE" id="PS51819">
    <property type="entry name" value="VOC"/>
    <property type="match status" value="1"/>
</dbReference>
<dbReference type="KEGG" id="nyu:D7D52_13685"/>
<dbReference type="EMBL" id="CP032568">
    <property type="protein sequence ID" value="AYF74745.1"/>
    <property type="molecule type" value="Genomic_DNA"/>
</dbReference>
<dbReference type="Pfam" id="PF00903">
    <property type="entry name" value="Glyoxalase"/>
    <property type="match status" value="1"/>
</dbReference>
<name>A0A386ZDP6_9NOCA</name>
<evidence type="ECO:0000313" key="2">
    <source>
        <dbReference type="EMBL" id="AYF74745.1"/>
    </source>
</evidence>
<evidence type="ECO:0000313" key="3">
    <source>
        <dbReference type="Proteomes" id="UP000267164"/>
    </source>
</evidence>
<dbReference type="Gene3D" id="3.10.180.10">
    <property type="entry name" value="2,3-Dihydroxybiphenyl 1,2-Dioxygenase, domain 1"/>
    <property type="match status" value="1"/>
</dbReference>
<sequence length="119" mass="13029">MIERIHPYVGTPDPKASADFYTTLFALEIAMKSPVLGLRAPGNPAAQLLLLPPDPETPTPHLGIDVGDPTQVDAAYHAALRHESKIVYPLTSEPWSVRRFFVEDPTGTIINVLAHNPPR</sequence>
<dbReference type="Proteomes" id="UP000267164">
    <property type="component" value="Chromosome"/>
</dbReference>
<dbReference type="AlphaFoldDB" id="A0A386ZDP6"/>
<dbReference type="OrthoDB" id="9798201at2"/>
<accession>A0A386ZDP6</accession>
<dbReference type="InterPro" id="IPR029068">
    <property type="entry name" value="Glyas_Bleomycin-R_OHBP_Dase"/>
</dbReference>
<protein>
    <submittedName>
        <fullName evidence="2">Glyoxalase</fullName>
    </submittedName>
</protein>
<dbReference type="InterPro" id="IPR037523">
    <property type="entry name" value="VOC_core"/>
</dbReference>
<reference evidence="2 3" key="1">
    <citation type="submission" date="2018-09" db="EMBL/GenBank/DDBJ databases">
        <title>Nocardia yunnanensis sp. nov., an actinomycete isolated from a soil sample.</title>
        <authorList>
            <person name="Zhang J."/>
        </authorList>
    </citation>
    <scope>NUCLEOTIDE SEQUENCE [LARGE SCALE GENOMIC DNA]</scope>
    <source>
        <strain evidence="2 3">CFHS0054</strain>
    </source>
</reference>
<organism evidence="2 3">
    <name type="scientific">Nocardia yunnanensis</name>
    <dbReference type="NCBI Taxonomy" id="2382165"/>
    <lineage>
        <taxon>Bacteria</taxon>
        <taxon>Bacillati</taxon>
        <taxon>Actinomycetota</taxon>
        <taxon>Actinomycetes</taxon>
        <taxon>Mycobacteriales</taxon>
        <taxon>Nocardiaceae</taxon>
        <taxon>Nocardia</taxon>
    </lineage>
</organism>